<dbReference type="SUPFAM" id="SSF52833">
    <property type="entry name" value="Thioredoxin-like"/>
    <property type="match status" value="1"/>
</dbReference>
<gene>
    <name evidence="8" type="ORF">A2782_02215</name>
</gene>
<reference evidence="8 9" key="1">
    <citation type="journal article" date="2016" name="Nat. Commun.">
        <title>Thousands of microbial genomes shed light on interconnected biogeochemical processes in an aquifer system.</title>
        <authorList>
            <person name="Anantharaman K."/>
            <person name="Brown C.T."/>
            <person name="Hug L.A."/>
            <person name="Sharon I."/>
            <person name="Castelle C.J."/>
            <person name="Probst A.J."/>
            <person name="Thomas B.C."/>
            <person name="Singh A."/>
            <person name="Wilkins M.J."/>
            <person name="Karaoz U."/>
            <person name="Brodie E.L."/>
            <person name="Williams K.H."/>
            <person name="Hubbard S.S."/>
            <person name="Banfield J.F."/>
        </authorList>
    </citation>
    <scope>NUCLEOTIDE SEQUENCE [LARGE SCALE GENOMIC DNA]</scope>
</reference>
<dbReference type="PANTHER" id="PTHR13887:SF14">
    <property type="entry name" value="DISULFIDE BOND FORMATION PROTEIN D"/>
    <property type="match status" value="1"/>
</dbReference>
<keyword evidence="6" id="KW-1133">Transmembrane helix</keyword>
<evidence type="ECO:0000256" key="3">
    <source>
        <dbReference type="ARBA" id="ARBA00023002"/>
    </source>
</evidence>
<evidence type="ECO:0000313" key="9">
    <source>
        <dbReference type="Proteomes" id="UP000177967"/>
    </source>
</evidence>
<feature type="transmembrane region" description="Helical" evidence="6">
    <location>
        <begin position="25"/>
        <end position="45"/>
    </location>
</feature>
<sequence length="299" mass="31606">MAARKTATQQPVQYIISSTSSVVKVALPILVVLLVASSFLIGVLWTKLSYVQKGVTPTQTQTANSGVTAGTGTGGGQAVGAADIARRPSTVATLDTIKNLFSKDLIKFGKGDSKVLFVEVADTSCPYCHVAAGKNPALNKEVGARFTLVSDGGSYVAPVPEMKKLVDSGAASLVYIYTPGHGNGEMGAKALYCAYEKGRFWEVHDLLMNNKGYDVLNQQVKNDKTKSSELAEFLSSAMPVSEMKACLDSGKYDNKPSEDTQIAASIGVQGTPGFFVNASPFNGAYSWTDIKPTVEAALK</sequence>
<accession>A0A1G1V097</accession>
<dbReference type="AlphaFoldDB" id="A0A1G1V097"/>
<dbReference type="PANTHER" id="PTHR13887">
    <property type="entry name" value="GLUTATHIONE S-TRANSFERASE KAPPA"/>
    <property type="match status" value="1"/>
</dbReference>
<evidence type="ECO:0000256" key="1">
    <source>
        <dbReference type="ARBA" id="ARBA00005791"/>
    </source>
</evidence>
<dbReference type="Proteomes" id="UP000177967">
    <property type="component" value="Unassembled WGS sequence"/>
</dbReference>
<evidence type="ECO:0000256" key="4">
    <source>
        <dbReference type="ARBA" id="ARBA00023157"/>
    </source>
</evidence>
<name>A0A1G1V097_9BACT</name>
<evidence type="ECO:0000256" key="6">
    <source>
        <dbReference type="SAM" id="Phobius"/>
    </source>
</evidence>
<proteinExistence type="inferred from homology"/>
<evidence type="ECO:0000256" key="5">
    <source>
        <dbReference type="ARBA" id="ARBA00023284"/>
    </source>
</evidence>
<dbReference type="InterPro" id="IPR012336">
    <property type="entry name" value="Thioredoxin-like_fold"/>
</dbReference>
<dbReference type="InterPro" id="IPR036249">
    <property type="entry name" value="Thioredoxin-like_sf"/>
</dbReference>
<evidence type="ECO:0000259" key="7">
    <source>
        <dbReference type="Pfam" id="PF13462"/>
    </source>
</evidence>
<dbReference type="Gene3D" id="3.40.30.10">
    <property type="entry name" value="Glutaredoxin"/>
    <property type="match status" value="1"/>
</dbReference>
<keyword evidence="6" id="KW-0472">Membrane</keyword>
<keyword evidence="2" id="KW-0732">Signal</keyword>
<organism evidence="8 9">
    <name type="scientific">Candidatus Blackburnbacteria bacterium RIFCSPHIGHO2_01_FULL_43_15b</name>
    <dbReference type="NCBI Taxonomy" id="1797513"/>
    <lineage>
        <taxon>Bacteria</taxon>
        <taxon>Candidatus Blackburniibacteriota</taxon>
    </lineage>
</organism>
<dbReference type="EMBL" id="MHBW01000020">
    <property type="protein sequence ID" value="OGY08780.1"/>
    <property type="molecule type" value="Genomic_DNA"/>
</dbReference>
<comment type="caution">
    <text evidence="8">The sequence shown here is derived from an EMBL/GenBank/DDBJ whole genome shotgun (WGS) entry which is preliminary data.</text>
</comment>
<dbReference type="STRING" id="1797513.A2782_02215"/>
<keyword evidence="5" id="KW-0676">Redox-active center</keyword>
<comment type="similarity">
    <text evidence="1">Belongs to the thioredoxin family. DsbA subfamily.</text>
</comment>
<keyword evidence="6" id="KW-0812">Transmembrane</keyword>
<protein>
    <recommendedName>
        <fullName evidence="7">Thioredoxin-like fold domain-containing protein</fullName>
    </recommendedName>
</protein>
<keyword evidence="3" id="KW-0560">Oxidoreductase</keyword>
<evidence type="ECO:0000256" key="2">
    <source>
        <dbReference type="ARBA" id="ARBA00022729"/>
    </source>
</evidence>
<evidence type="ECO:0000313" key="8">
    <source>
        <dbReference type="EMBL" id="OGY08780.1"/>
    </source>
</evidence>
<keyword evidence="4" id="KW-1015">Disulfide bond</keyword>
<dbReference type="Pfam" id="PF13462">
    <property type="entry name" value="Thioredoxin_4"/>
    <property type="match status" value="1"/>
</dbReference>
<feature type="domain" description="Thioredoxin-like fold" evidence="7">
    <location>
        <begin position="163"/>
        <end position="295"/>
    </location>
</feature>
<dbReference type="GO" id="GO:0016491">
    <property type="term" value="F:oxidoreductase activity"/>
    <property type="evidence" value="ECO:0007669"/>
    <property type="project" value="UniProtKB-KW"/>
</dbReference>